<keyword evidence="2" id="KW-0812">Transmembrane</keyword>
<reference evidence="3" key="2">
    <citation type="journal article" date="2023" name="Science">
        <title>Genomic signatures of disease resistance in endangered staghorn corals.</title>
        <authorList>
            <person name="Vollmer S.V."/>
            <person name="Selwyn J.D."/>
            <person name="Despard B.A."/>
            <person name="Roesel C.L."/>
        </authorList>
    </citation>
    <scope>NUCLEOTIDE SEQUENCE</scope>
    <source>
        <strain evidence="3">K2</strain>
    </source>
</reference>
<evidence type="ECO:0000313" key="3">
    <source>
        <dbReference type="EMBL" id="KAK2554393.1"/>
    </source>
</evidence>
<evidence type="ECO:0000256" key="2">
    <source>
        <dbReference type="SAM" id="Phobius"/>
    </source>
</evidence>
<feature type="transmembrane region" description="Helical" evidence="2">
    <location>
        <begin position="57"/>
        <end position="76"/>
    </location>
</feature>
<comment type="caution">
    <text evidence="3">The sequence shown here is derived from an EMBL/GenBank/DDBJ whole genome shotgun (WGS) entry which is preliminary data.</text>
</comment>
<evidence type="ECO:0000313" key="4">
    <source>
        <dbReference type="Proteomes" id="UP001249851"/>
    </source>
</evidence>
<organism evidence="3 4">
    <name type="scientific">Acropora cervicornis</name>
    <name type="common">Staghorn coral</name>
    <dbReference type="NCBI Taxonomy" id="6130"/>
    <lineage>
        <taxon>Eukaryota</taxon>
        <taxon>Metazoa</taxon>
        <taxon>Cnidaria</taxon>
        <taxon>Anthozoa</taxon>
        <taxon>Hexacorallia</taxon>
        <taxon>Scleractinia</taxon>
        <taxon>Astrocoeniina</taxon>
        <taxon>Acroporidae</taxon>
        <taxon>Acropora</taxon>
    </lineage>
</organism>
<keyword evidence="2" id="KW-1133">Transmembrane helix</keyword>
<feature type="transmembrane region" description="Helical" evidence="2">
    <location>
        <begin position="26"/>
        <end position="45"/>
    </location>
</feature>
<evidence type="ECO:0000256" key="1">
    <source>
        <dbReference type="SAM" id="MobiDB-lite"/>
    </source>
</evidence>
<proteinExistence type="predicted"/>
<gene>
    <name evidence="3" type="ORF">P5673_024097</name>
</gene>
<reference evidence="3" key="1">
    <citation type="journal article" date="2023" name="G3 (Bethesda)">
        <title>Whole genome assembly and annotation of the endangered Caribbean coral Acropora cervicornis.</title>
        <authorList>
            <person name="Selwyn J.D."/>
            <person name="Vollmer S.V."/>
        </authorList>
    </citation>
    <scope>NUCLEOTIDE SEQUENCE</scope>
    <source>
        <strain evidence="3">K2</strain>
    </source>
</reference>
<name>A0AAD9Q452_ACRCE</name>
<dbReference type="AlphaFoldDB" id="A0AAD9Q452"/>
<sequence>MEELSAVWYTGFQWNDLAQTHRQTKAAVAVIVLILCGFLILVIGFVEENLQMKTGGFTMFGLGVLILVCLCCLSYLKDRWSRDGRTRRNESPLSGRAESDAECYELILDDRGRPNDEANTSASTRDISILLSRIFGSPPTYEEVATNVDFRDTTTRTSLPPPPYYRDVSEGDLTVNEQSPPSYESSQRIEATQLSRSAVSGLRSYPLGAGCFNER</sequence>
<feature type="region of interest" description="Disordered" evidence="1">
    <location>
        <begin position="152"/>
        <end position="188"/>
    </location>
</feature>
<keyword evidence="4" id="KW-1185">Reference proteome</keyword>
<feature type="compositionally biased region" description="Polar residues" evidence="1">
    <location>
        <begin position="175"/>
        <end position="188"/>
    </location>
</feature>
<dbReference type="EMBL" id="JARQWQ010000070">
    <property type="protein sequence ID" value="KAK2554393.1"/>
    <property type="molecule type" value="Genomic_DNA"/>
</dbReference>
<keyword evidence="2" id="KW-0472">Membrane</keyword>
<accession>A0AAD9Q452</accession>
<dbReference type="Proteomes" id="UP001249851">
    <property type="component" value="Unassembled WGS sequence"/>
</dbReference>
<protein>
    <submittedName>
        <fullName evidence="3">Uncharacterized protein</fullName>
    </submittedName>
</protein>